<evidence type="ECO:0000313" key="3">
    <source>
        <dbReference type="Proteomes" id="UP001164909"/>
    </source>
</evidence>
<proteinExistence type="predicted"/>
<keyword evidence="1" id="KW-1133">Transmembrane helix</keyword>
<dbReference type="RefSeq" id="WP_268760818.1">
    <property type="nucleotide sequence ID" value="NZ_CP113865.1"/>
</dbReference>
<feature type="transmembrane region" description="Helical" evidence="1">
    <location>
        <begin position="12"/>
        <end position="37"/>
    </location>
</feature>
<name>A0ABY7BMZ3_9FIRM</name>
<keyword evidence="1" id="KW-0472">Membrane</keyword>
<accession>A0ABY7BMZ3</accession>
<protein>
    <recommendedName>
        <fullName evidence="4">DNA-directed RNA polymerase subunit beta</fullName>
    </recommendedName>
</protein>
<reference evidence="2" key="1">
    <citation type="submission" date="2022-12" db="EMBL/GenBank/DDBJ databases">
        <authorList>
            <person name="Bing R.G."/>
            <person name="Willard D.J."/>
            <person name="Manesh M.J.H."/>
            <person name="Laemthong T."/>
            <person name="Crosby J.R."/>
            <person name="Kelly R.M."/>
        </authorList>
    </citation>
    <scope>NUCLEOTIDE SEQUENCE</scope>
    <source>
        <strain evidence="2">DSM 8990</strain>
    </source>
</reference>
<evidence type="ECO:0008006" key="4">
    <source>
        <dbReference type="Google" id="ProtNLM"/>
    </source>
</evidence>
<dbReference type="Proteomes" id="UP001164909">
    <property type="component" value="Chromosome"/>
</dbReference>
<organism evidence="2 3">
    <name type="scientific">Caldicellulosiruptor morganii</name>
    <dbReference type="NCBI Taxonomy" id="1387555"/>
    <lineage>
        <taxon>Bacteria</taxon>
        <taxon>Bacillati</taxon>
        <taxon>Bacillota</taxon>
        <taxon>Bacillota incertae sedis</taxon>
        <taxon>Caldicellulosiruptorales</taxon>
        <taxon>Caldicellulosiruptoraceae</taxon>
        <taxon>Caldicellulosiruptor</taxon>
    </lineage>
</organism>
<dbReference type="EMBL" id="CP113865">
    <property type="protein sequence ID" value="WAM34189.1"/>
    <property type="molecule type" value="Genomic_DNA"/>
</dbReference>
<gene>
    <name evidence="2" type="ORF">OTK00_000367</name>
</gene>
<keyword evidence="1" id="KW-0812">Transmembrane</keyword>
<evidence type="ECO:0000313" key="2">
    <source>
        <dbReference type="EMBL" id="WAM34189.1"/>
    </source>
</evidence>
<sequence>MKEKMKNNSNRKVLLLKIIVIVFILTGIVIGGLNAAFGKSQDIILKTKIKWIYLIYEDVFRVKSI</sequence>
<evidence type="ECO:0000256" key="1">
    <source>
        <dbReference type="SAM" id="Phobius"/>
    </source>
</evidence>
<keyword evidence="3" id="KW-1185">Reference proteome</keyword>